<keyword evidence="1" id="KW-0472">Membrane</keyword>
<protein>
    <recommendedName>
        <fullName evidence="4">CcmD family protein</fullName>
    </recommendedName>
</protein>
<keyword evidence="1" id="KW-0812">Transmembrane</keyword>
<dbReference type="RefSeq" id="WP_319845208.1">
    <property type="nucleotide sequence ID" value="NZ_JAXAFJ010000009.1"/>
</dbReference>
<evidence type="ECO:0000313" key="2">
    <source>
        <dbReference type="EMBL" id="MDX6807084.1"/>
    </source>
</evidence>
<name>A0ABU4RSM3_9HYPH</name>
<keyword evidence="1" id="KW-1133">Transmembrane helix</keyword>
<evidence type="ECO:0000313" key="3">
    <source>
        <dbReference type="Proteomes" id="UP001274321"/>
    </source>
</evidence>
<evidence type="ECO:0000256" key="1">
    <source>
        <dbReference type="SAM" id="Phobius"/>
    </source>
</evidence>
<dbReference type="EMBL" id="JAXAFJ010000009">
    <property type="protein sequence ID" value="MDX6807084.1"/>
    <property type="molecule type" value="Genomic_DNA"/>
</dbReference>
<keyword evidence="3" id="KW-1185">Reference proteome</keyword>
<reference evidence="2 3" key="1">
    <citation type="submission" date="2023-11" db="EMBL/GenBank/DDBJ databases">
        <authorList>
            <person name="Bao R."/>
        </authorList>
    </citation>
    <scope>NUCLEOTIDE SEQUENCE [LARGE SCALE GENOMIC DNA]</scope>
    <source>
        <strain evidence="2 3">PJ23</strain>
    </source>
</reference>
<proteinExistence type="predicted"/>
<sequence length="56" mass="6137">MDPLPLHLSIAFFGIQVVAWTGLCAYLYATRSRRSEANIASLISEIQSQDQLAKAA</sequence>
<comment type="caution">
    <text evidence="2">The sequence shown here is derived from an EMBL/GenBank/DDBJ whole genome shotgun (WGS) entry which is preliminary data.</text>
</comment>
<organism evidence="2 3">
    <name type="scientific">Terrihabitans rhizophilus</name>
    <dbReference type="NCBI Taxonomy" id="3092662"/>
    <lineage>
        <taxon>Bacteria</taxon>
        <taxon>Pseudomonadati</taxon>
        <taxon>Pseudomonadota</taxon>
        <taxon>Alphaproteobacteria</taxon>
        <taxon>Hyphomicrobiales</taxon>
        <taxon>Terrihabitans</taxon>
    </lineage>
</organism>
<accession>A0ABU4RSM3</accession>
<dbReference type="Proteomes" id="UP001274321">
    <property type="component" value="Unassembled WGS sequence"/>
</dbReference>
<gene>
    <name evidence="2" type="ORF">SCD90_13510</name>
</gene>
<feature type="transmembrane region" description="Helical" evidence="1">
    <location>
        <begin position="6"/>
        <end position="29"/>
    </location>
</feature>
<evidence type="ECO:0008006" key="4">
    <source>
        <dbReference type="Google" id="ProtNLM"/>
    </source>
</evidence>